<feature type="domain" description="Enoyl reductase (ER)" evidence="6">
    <location>
        <begin position="17"/>
        <end position="358"/>
    </location>
</feature>
<dbReference type="GO" id="GO:0016651">
    <property type="term" value="F:oxidoreductase activity, acting on NAD(P)H"/>
    <property type="evidence" value="ECO:0007669"/>
    <property type="project" value="InterPro"/>
</dbReference>
<dbReference type="InterPro" id="IPR020843">
    <property type="entry name" value="ER"/>
</dbReference>
<evidence type="ECO:0000256" key="1">
    <source>
        <dbReference type="ARBA" id="ARBA00008072"/>
    </source>
</evidence>
<dbReference type="GeneID" id="73347311"/>
<gene>
    <name evidence="7" type="ORF">CLUP02_13362</name>
</gene>
<dbReference type="KEGG" id="clup:CLUP02_13362"/>
<organism evidence="7 8">
    <name type="scientific">Colletotrichum lupini</name>
    <dbReference type="NCBI Taxonomy" id="145971"/>
    <lineage>
        <taxon>Eukaryota</taxon>
        <taxon>Fungi</taxon>
        <taxon>Dikarya</taxon>
        <taxon>Ascomycota</taxon>
        <taxon>Pezizomycotina</taxon>
        <taxon>Sordariomycetes</taxon>
        <taxon>Hypocreomycetidae</taxon>
        <taxon>Glomerellales</taxon>
        <taxon>Glomerellaceae</taxon>
        <taxon>Colletotrichum</taxon>
        <taxon>Colletotrichum acutatum species complex</taxon>
    </lineage>
</organism>
<accession>A0A9Q8T290</accession>
<dbReference type="PANTHER" id="PTHR45348:SF1">
    <property type="entry name" value="TRANS-ENOYL REDUCTASE STHE"/>
    <property type="match status" value="1"/>
</dbReference>
<evidence type="ECO:0000256" key="5">
    <source>
        <dbReference type="SAM" id="MobiDB-lite"/>
    </source>
</evidence>
<keyword evidence="4" id="KW-0560">Oxidoreductase</keyword>
<keyword evidence="2" id="KW-0547">Nucleotide-binding</keyword>
<dbReference type="InterPro" id="IPR013154">
    <property type="entry name" value="ADH-like_N"/>
</dbReference>
<dbReference type="SUPFAM" id="SSF51735">
    <property type="entry name" value="NAD(P)-binding Rossmann-fold domains"/>
    <property type="match status" value="1"/>
</dbReference>
<evidence type="ECO:0000259" key="6">
    <source>
        <dbReference type="SMART" id="SM00829"/>
    </source>
</evidence>
<feature type="compositionally biased region" description="Polar residues" evidence="5">
    <location>
        <begin position="1"/>
        <end position="14"/>
    </location>
</feature>
<keyword evidence="3" id="KW-0521">NADP</keyword>
<comment type="similarity">
    <text evidence="1">Belongs to the zinc-containing alcohol dehydrogenase family.</text>
</comment>
<dbReference type="Pfam" id="PF08240">
    <property type="entry name" value="ADH_N"/>
    <property type="match status" value="1"/>
</dbReference>
<feature type="region of interest" description="Disordered" evidence="5">
    <location>
        <begin position="1"/>
        <end position="28"/>
    </location>
</feature>
<dbReference type="Gene3D" id="3.30.559.10">
    <property type="entry name" value="Chloramphenicol acetyltransferase-like domain"/>
    <property type="match status" value="1"/>
</dbReference>
<proteinExistence type="inferred from homology"/>
<dbReference type="RefSeq" id="XP_049149447.1">
    <property type="nucleotide sequence ID" value="XM_049292301.1"/>
</dbReference>
<evidence type="ECO:0000313" key="7">
    <source>
        <dbReference type="EMBL" id="UQC87841.1"/>
    </source>
</evidence>
<name>A0A9Q8T290_9PEZI</name>
<dbReference type="GO" id="GO:0000166">
    <property type="term" value="F:nucleotide binding"/>
    <property type="evidence" value="ECO:0007669"/>
    <property type="project" value="UniProtKB-KW"/>
</dbReference>
<dbReference type="Gene3D" id="3.90.180.10">
    <property type="entry name" value="Medium-chain alcohol dehydrogenases, catalytic domain"/>
    <property type="match status" value="1"/>
</dbReference>
<dbReference type="AlphaFoldDB" id="A0A9Q8T290"/>
<dbReference type="SUPFAM" id="SSF50129">
    <property type="entry name" value="GroES-like"/>
    <property type="match status" value="1"/>
</dbReference>
<evidence type="ECO:0000313" key="8">
    <source>
        <dbReference type="Proteomes" id="UP000830671"/>
    </source>
</evidence>
<dbReference type="SMART" id="SM00829">
    <property type="entry name" value="PKS_ER"/>
    <property type="match status" value="1"/>
</dbReference>
<dbReference type="InterPro" id="IPR036291">
    <property type="entry name" value="NAD(P)-bd_dom_sf"/>
</dbReference>
<dbReference type="SUPFAM" id="SSF52777">
    <property type="entry name" value="CoA-dependent acyltransferases"/>
    <property type="match status" value="1"/>
</dbReference>
<evidence type="ECO:0000256" key="2">
    <source>
        <dbReference type="ARBA" id="ARBA00022741"/>
    </source>
</evidence>
<dbReference type="Proteomes" id="UP000830671">
    <property type="component" value="Chromosome 7"/>
</dbReference>
<dbReference type="EMBL" id="CP019479">
    <property type="protein sequence ID" value="UQC87841.1"/>
    <property type="molecule type" value="Genomic_DNA"/>
</dbReference>
<sequence>MAKGTTISALVQSPNGGGPPLVSRDRPMPQIREPHDVLVKVSAVALNPTDYKMPDYHPVPNAIMGCDFMGTIVAAGPGVDSTCVGMRVCGPMHGSNPGNPDSGAFAEYLIQDRRLLVRVPDSWSDLEGAALGGVGWATVALAMEDSLLLTGTPSKPAPLRSDGTRVPVLVYGGATATGTMACQLLSSAGYDPIATCSPASAALVKKYGAASTTPYSSPTCGETIRDATNGSIRAAIDCITTPESVKCCFTALGRAGARYASLEHAPDEWRTRKAVKMDMPMTYVVMGREVKLDGVYHRDADQSKFDLGARWALEVQTLVDEGRLKCHPAREVPGGWQGVIQGLEMLKSGQVRGQKLVVKEQIYVQGFLTTLCDTIPGGVSVDGLRGISQTQSIALRDVYRVSSLPVSFGSIPSALFGGFLVRSCTFGLITSYNRLHHVHMPVPWNLHVGQEEYRHLVARAPGNSQVFFSSLFSLHTFDQLNFISSARMATEAAGATGPASTNGASEKLAQPATASGVNFPWSNKDGIWRRQLGSMESFYQSLASPEGYPVHWMIGCSVTLQNQDESIDKEGSIRRAWKIVAKDFPCAGAVVDSASREIVVGEDAITDEWLQKSFLVHDGTTADELFSAFKSQFHITLHYVRDSNQLLLQSPHTLIDGRGMLYLYHALFTTLAALPDDNSQTHHETSGAPNLSKPYDDWLGVSATPSEKNFADAQSIFQRVLQQEKPIRLPGVDFTTTPQRPVHRDLEVDEETSSTIISACKEKGVSVTSAWHAALALTTQKLQSEAGEDGSSYVQFTTIDLRRHFPSSFVPYKHSIGSLQTALPLAADLSKDSTFDALSKSLHQQYKAPFAFADNDFGYLTPYMAMSRQILESGGVLPSSTPSLSSMGVVDDYLQRQYGAWEVSNFWVSSTMMTGDFQMYLWTFRGKLTFSVCYNEAFYSVEKVDRVARRCAQSGR</sequence>
<evidence type="ECO:0000256" key="4">
    <source>
        <dbReference type="ARBA" id="ARBA00023002"/>
    </source>
</evidence>
<protein>
    <recommendedName>
        <fullName evidence="6">Enoyl reductase (ER) domain-containing protein</fullName>
    </recommendedName>
</protein>
<keyword evidence="8" id="KW-1185">Reference proteome</keyword>
<dbReference type="Gene3D" id="3.30.559.30">
    <property type="entry name" value="Nonribosomal peptide synthetase, condensation domain"/>
    <property type="match status" value="1"/>
</dbReference>
<dbReference type="CDD" id="cd08249">
    <property type="entry name" value="enoyl_reductase_like"/>
    <property type="match status" value="1"/>
</dbReference>
<reference evidence="7" key="1">
    <citation type="journal article" date="2021" name="Mol. Plant Microbe Interact.">
        <title>Complete Genome Sequence of the Plant-Pathogenic Fungus Colletotrichum lupini.</title>
        <authorList>
            <person name="Baroncelli R."/>
            <person name="Pensec F."/>
            <person name="Da Lio D."/>
            <person name="Boufleur T."/>
            <person name="Vicente I."/>
            <person name="Sarrocco S."/>
            <person name="Picot A."/>
            <person name="Baraldi E."/>
            <person name="Sukno S."/>
            <person name="Thon M."/>
            <person name="Le Floch G."/>
        </authorList>
    </citation>
    <scope>NUCLEOTIDE SEQUENCE</scope>
    <source>
        <strain evidence="7">IMI 504893</strain>
    </source>
</reference>
<dbReference type="PANTHER" id="PTHR45348">
    <property type="entry name" value="HYPOTHETICAL OXIDOREDUCTASE (EUROFUNG)"/>
    <property type="match status" value="1"/>
</dbReference>
<dbReference type="InterPro" id="IPR011032">
    <property type="entry name" value="GroES-like_sf"/>
</dbReference>
<dbReference type="Gene3D" id="3.40.50.720">
    <property type="entry name" value="NAD(P)-binding Rossmann-like Domain"/>
    <property type="match status" value="1"/>
</dbReference>
<evidence type="ECO:0000256" key="3">
    <source>
        <dbReference type="ARBA" id="ARBA00022857"/>
    </source>
</evidence>
<dbReference type="InterPro" id="IPR023213">
    <property type="entry name" value="CAT-like_dom_sf"/>
</dbReference>
<dbReference type="InterPro" id="IPR047122">
    <property type="entry name" value="Trans-enoyl_RdTase-like"/>
</dbReference>